<keyword evidence="14" id="KW-0804">Transcription</keyword>
<dbReference type="GO" id="GO:0000981">
    <property type="term" value="F:DNA-binding transcription factor activity, RNA polymerase II-specific"/>
    <property type="evidence" value="ECO:0007669"/>
    <property type="project" value="InterPro"/>
</dbReference>
<gene>
    <name evidence="23" type="ORF">M5D96_003423</name>
</gene>
<evidence type="ECO:0000256" key="4">
    <source>
        <dbReference type="ARBA" id="ARBA00022723"/>
    </source>
</evidence>
<keyword evidence="4 17" id="KW-0479">Metal-binding</keyword>
<evidence type="ECO:0000256" key="2">
    <source>
        <dbReference type="ARBA" id="ARBA00022630"/>
    </source>
</evidence>
<dbReference type="GO" id="GO:0008270">
    <property type="term" value="F:zinc ion binding"/>
    <property type="evidence" value="ECO:0007669"/>
    <property type="project" value="InterPro"/>
</dbReference>
<dbReference type="InterPro" id="IPR009057">
    <property type="entry name" value="Homeodomain-like_sf"/>
</dbReference>
<keyword evidence="24" id="KW-1185">Reference proteome</keyword>
<dbReference type="GO" id="GO:0030182">
    <property type="term" value="P:neuron differentiation"/>
    <property type="evidence" value="ECO:0007669"/>
    <property type="project" value="TreeGrafter"/>
</dbReference>
<dbReference type="FunFam" id="2.102.10.10:FF:000003">
    <property type="entry name" value="apoptosis-inducing factor 3 isoform X2"/>
    <property type="match status" value="1"/>
</dbReference>
<dbReference type="Gene3D" id="2.102.10.10">
    <property type="entry name" value="Rieske [2Fe-2S] iron-sulphur domain"/>
    <property type="match status" value="1"/>
</dbReference>
<keyword evidence="3" id="KW-0001">2Fe-2S</keyword>
<keyword evidence="10" id="KW-0805">Transcription regulation</keyword>
<feature type="domain" description="Homeobox" evidence="21">
    <location>
        <begin position="174"/>
        <end position="234"/>
    </location>
</feature>
<keyword evidence="7 17" id="KW-0862">Zinc</keyword>
<dbReference type="Pfam" id="PF00355">
    <property type="entry name" value="Rieske"/>
    <property type="match status" value="1"/>
</dbReference>
<evidence type="ECO:0000259" key="22">
    <source>
        <dbReference type="PROSITE" id="PS51296"/>
    </source>
</evidence>
<dbReference type="InterPro" id="IPR001781">
    <property type="entry name" value="Znf_LIM"/>
</dbReference>
<dbReference type="GO" id="GO:0000977">
    <property type="term" value="F:RNA polymerase II transcription regulatory region sequence-specific DNA binding"/>
    <property type="evidence" value="ECO:0007669"/>
    <property type="project" value="TreeGrafter"/>
</dbReference>
<evidence type="ECO:0000259" key="20">
    <source>
        <dbReference type="PROSITE" id="PS50023"/>
    </source>
</evidence>
<dbReference type="SUPFAM" id="SSF55424">
    <property type="entry name" value="FAD/NAD-linked reductases, dimerisation (C-terminal) domain"/>
    <property type="match status" value="1"/>
</dbReference>
<dbReference type="CDD" id="cd03478">
    <property type="entry name" value="Rieske_AIFL_N"/>
    <property type="match status" value="1"/>
</dbReference>
<feature type="DNA-binding region" description="Homeobox" evidence="16">
    <location>
        <begin position="176"/>
        <end position="235"/>
    </location>
</feature>
<dbReference type="InterPro" id="IPR016156">
    <property type="entry name" value="FAD/NAD-linked_Rdtase_dimer_sf"/>
</dbReference>
<evidence type="ECO:0000256" key="6">
    <source>
        <dbReference type="ARBA" id="ARBA00022827"/>
    </source>
</evidence>
<dbReference type="InterPro" id="IPR049594">
    <property type="entry name" value="Lhx3/4-like_LIM2"/>
</dbReference>
<evidence type="ECO:0000256" key="15">
    <source>
        <dbReference type="ARBA" id="ARBA00023242"/>
    </source>
</evidence>
<name>A0A9P9YS87_9MUSC</name>
<evidence type="ECO:0000256" key="8">
    <source>
        <dbReference type="ARBA" id="ARBA00023004"/>
    </source>
</evidence>
<dbReference type="FunFam" id="1.10.10.60:FF:000219">
    <property type="entry name" value="LIM/homeobox protein Lhx3"/>
    <property type="match status" value="1"/>
</dbReference>
<evidence type="ECO:0000256" key="1">
    <source>
        <dbReference type="ARBA" id="ARBA00004123"/>
    </source>
</evidence>
<organism evidence="23 24">
    <name type="scientific">Drosophila gunungcola</name>
    <name type="common">fruit fly</name>
    <dbReference type="NCBI Taxonomy" id="103775"/>
    <lineage>
        <taxon>Eukaryota</taxon>
        <taxon>Metazoa</taxon>
        <taxon>Ecdysozoa</taxon>
        <taxon>Arthropoda</taxon>
        <taxon>Hexapoda</taxon>
        <taxon>Insecta</taxon>
        <taxon>Pterygota</taxon>
        <taxon>Neoptera</taxon>
        <taxon>Endopterygota</taxon>
        <taxon>Diptera</taxon>
        <taxon>Brachycera</taxon>
        <taxon>Muscomorpha</taxon>
        <taxon>Ephydroidea</taxon>
        <taxon>Drosophilidae</taxon>
        <taxon>Drosophila</taxon>
        <taxon>Sophophora</taxon>
    </lineage>
</organism>
<dbReference type="SUPFAM" id="SSF57716">
    <property type="entry name" value="Glucocorticoid receptor-like (DNA-binding domain)"/>
    <property type="match status" value="2"/>
</dbReference>
<evidence type="ECO:0000256" key="9">
    <source>
        <dbReference type="ARBA" id="ARBA00023014"/>
    </source>
</evidence>
<dbReference type="SUPFAM" id="SSF50022">
    <property type="entry name" value="ISP domain"/>
    <property type="match status" value="1"/>
</dbReference>
<evidence type="ECO:0000256" key="3">
    <source>
        <dbReference type="ARBA" id="ARBA00022714"/>
    </source>
</evidence>
<proteinExistence type="predicted"/>
<reference evidence="23" key="1">
    <citation type="journal article" date="2023" name="Genome Biol. Evol.">
        <title>Long-read-based Genome Assembly of Drosophila gunungcola Reveals Fewer Chemosensory Genes in Flower-breeding Species.</title>
        <authorList>
            <person name="Negi A."/>
            <person name="Liao B.Y."/>
            <person name="Yeh S.D."/>
        </authorList>
    </citation>
    <scope>NUCLEOTIDE SEQUENCE</scope>
    <source>
        <strain evidence="23">Sukarami</strain>
    </source>
</reference>
<keyword evidence="15 16" id="KW-0539">Nucleus</keyword>
<evidence type="ECO:0000256" key="11">
    <source>
        <dbReference type="ARBA" id="ARBA00023038"/>
    </source>
</evidence>
<evidence type="ECO:0000256" key="13">
    <source>
        <dbReference type="ARBA" id="ARBA00023155"/>
    </source>
</evidence>
<feature type="domain" description="LIM zinc-binding" evidence="20">
    <location>
        <begin position="100"/>
        <end position="162"/>
    </location>
</feature>
<sequence length="840" mass="94300">MELLKLMMFKSDFLSNGKCDDRVPPINLSQLPEFLLSTIPKCGGCHELILDRFILKVLERTWHAKCLQCSECHGQLNDKCFARNGQLFCKEDFFKRYGTKCSACDMGIPPTQVVRRAQDNVYHLQCFLCAMCSRTLNTGDEFYLMEDRKLICKRDYEEAKAKGLYLDGSLDGDQPNKRPRTTITAKQLETLKTAYNNSPKPARHVREQLSQDTGLDMRVVQVWFQNRRAKEKRLKKDAGRTRWSQYFRSMKGNCSPRTDKFLDKDELKVDYDSFSHHDLSNDSYSTVNLGLDEGASPHSIRGSYMHGSSSPSQFPPSSRSPPPVGQGHTFGSYPDNIVYTNIDQAVGSSLHVNKSHHRLHSSNNVSDLSNDSKYEYSNPVAVCHKSDLQDHEMRQVILNGRTHILLVKQNDILRAVGGICPHRGVLLSKGILSRNRVRCPWHGACFNLETGDIENFPGLDSLPCHQVDVDSRGQVLVRVKRSDWEGFTGRLILVCREKHLPYDRIEIMNSSNMTSNQLCLRDEKFYRHYDIEVCLGVSAEKLDTFRSTLRCSNDKILLYDNIYSNWSILEMVDKTTQVVCLGSSFMAVEAAANLVSKAGSVTLVARQNVPFKSTLGEVIGKRILQLLEANNVKLRMSSGISQILGNSHDEITEVELPDKSRIPCNLLILGTGCQCNTDFLRNSGVKVNPNGSVDVNDFLQTNIRNVYVGGDIANAHILGGVTERVKISHYGLAQYHGRIAALNMCGRIAKLEAIPFFYTVIFGKAFRSAGYGSYKDVIIDGSLVDLQFVAYFVNDGDVVTSVASCGRDPIVAQFAELISQHKGLCRCQISKFTNPESTTL</sequence>
<dbReference type="GO" id="GO:0016491">
    <property type="term" value="F:oxidoreductase activity"/>
    <property type="evidence" value="ECO:0007669"/>
    <property type="project" value="InterPro"/>
</dbReference>
<evidence type="ECO:0000256" key="7">
    <source>
        <dbReference type="ARBA" id="ARBA00022833"/>
    </source>
</evidence>
<dbReference type="GO" id="GO:0051537">
    <property type="term" value="F:2 iron, 2 sulfur cluster binding"/>
    <property type="evidence" value="ECO:0007669"/>
    <property type="project" value="UniProtKB-KW"/>
</dbReference>
<dbReference type="PROSITE" id="PS00027">
    <property type="entry name" value="HOMEOBOX_1"/>
    <property type="match status" value="1"/>
</dbReference>
<dbReference type="PROSITE" id="PS50071">
    <property type="entry name" value="HOMEOBOX_2"/>
    <property type="match status" value="1"/>
</dbReference>
<dbReference type="InterPro" id="IPR017970">
    <property type="entry name" value="Homeobox_CS"/>
</dbReference>
<dbReference type="EMBL" id="JAMKOV010000002">
    <property type="protein sequence ID" value="KAI8042121.1"/>
    <property type="molecule type" value="Genomic_DNA"/>
</dbReference>
<dbReference type="PANTHER" id="PTHR24208">
    <property type="entry name" value="LIM/HOMEOBOX PROTEIN LHX"/>
    <property type="match status" value="1"/>
</dbReference>
<evidence type="ECO:0000256" key="18">
    <source>
        <dbReference type="RuleBase" id="RU000682"/>
    </source>
</evidence>
<dbReference type="Gene3D" id="1.10.10.60">
    <property type="entry name" value="Homeodomain-like"/>
    <property type="match status" value="1"/>
</dbReference>
<dbReference type="FunFam" id="2.10.110.10:FF:000032">
    <property type="entry name" value="LIM/homeobox protein Lhx3"/>
    <property type="match status" value="1"/>
</dbReference>
<dbReference type="SUPFAM" id="SSF46689">
    <property type="entry name" value="Homeodomain-like"/>
    <property type="match status" value="1"/>
</dbReference>
<dbReference type="FunFam" id="2.10.110.10:FF:000120">
    <property type="entry name" value="Insulin gene enhancer protein ISL-2"/>
    <property type="match status" value="1"/>
</dbReference>
<keyword evidence="11 17" id="KW-0440">LIM domain</keyword>
<keyword evidence="5" id="KW-0677">Repeat</keyword>
<feature type="domain" description="LIM zinc-binding" evidence="20">
    <location>
        <begin position="40"/>
        <end position="99"/>
    </location>
</feature>
<dbReference type="PROSITE" id="PS50023">
    <property type="entry name" value="LIM_DOMAIN_2"/>
    <property type="match status" value="2"/>
</dbReference>
<keyword evidence="9" id="KW-0411">Iron-sulfur</keyword>
<feature type="compositionally biased region" description="Low complexity" evidence="19">
    <location>
        <begin position="308"/>
        <end position="317"/>
    </location>
</feature>
<accession>A0A9P9YS87</accession>
<dbReference type="GO" id="GO:0005634">
    <property type="term" value="C:nucleus"/>
    <property type="evidence" value="ECO:0007669"/>
    <property type="project" value="UniProtKB-SubCell"/>
</dbReference>
<feature type="region of interest" description="Disordered" evidence="19">
    <location>
        <begin position="295"/>
        <end position="330"/>
    </location>
</feature>
<evidence type="ECO:0000313" key="23">
    <source>
        <dbReference type="EMBL" id="KAI8042121.1"/>
    </source>
</evidence>
<evidence type="ECO:0000256" key="5">
    <source>
        <dbReference type="ARBA" id="ARBA00022737"/>
    </source>
</evidence>
<dbReference type="SUPFAM" id="SSF51905">
    <property type="entry name" value="FAD/NAD(P)-binding domain"/>
    <property type="match status" value="1"/>
</dbReference>
<dbReference type="PROSITE" id="PS51296">
    <property type="entry name" value="RIESKE"/>
    <property type="match status" value="1"/>
</dbReference>
<keyword evidence="13 16" id="KW-0371">Homeobox</keyword>
<keyword evidence="6" id="KW-0274">FAD</keyword>
<evidence type="ECO:0000256" key="12">
    <source>
        <dbReference type="ARBA" id="ARBA00023125"/>
    </source>
</evidence>
<dbReference type="InterPro" id="IPR050453">
    <property type="entry name" value="LIM_Homeobox_TF"/>
</dbReference>
<keyword evidence="8" id="KW-0408">Iron</keyword>
<dbReference type="InterPro" id="IPR001356">
    <property type="entry name" value="HD"/>
</dbReference>
<dbReference type="InterPro" id="IPR036188">
    <property type="entry name" value="FAD/NAD-bd_sf"/>
</dbReference>
<protein>
    <submittedName>
        <fullName evidence="23">Uncharacterized protein</fullName>
    </submittedName>
</protein>
<evidence type="ECO:0000256" key="19">
    <source>
        <dbReference type="SAM" id="MobiDB-lite"/>
    </source>
</evidence>
<dbReference type="InterPro" id="IPR017941">
    <property type="entry name" value="Rieske_2Fe-2S"/>
</dbReference>
<dbReference type="PROSITE" id="PS00478">
    <property type="entry name" value="LIM_DOMAIN_1"/>
    <property type="match status" value="2"/>
</dbReference>
<dbReference type="Proteomes" id="UP001059596">
    <property type="component" value="Unassembled WGS sequence"/>
</dbReference>
<evidence type="ECO:0000313" key="24">
    <source>
        <dbReference type="Proteomes" id="UP001059596"/>
    </source>
</evidence>
<dbReference type="AlphaFoldDB" id="A0A9P9YS87"/>
<dbReference type="InterPro" id="IPR023753">
    <property type="entry name" value="FAD/NAD-binding_dom"/>
</dbReference>
<comment type="subcellular location">
    <subcellularLocation>
        <location evidence="1 16 18">Nucleus</location>
    </subcellularLocation>
</comment>
<dbReference type="CDD" id="cd00086">
    <property type="entry name" value="homeodomain"/>
    <property type="match status" value="1"/>
</dbReference>
<dbReference type="Gene3D" id="3.50.50.60">
    <property type="entry name" value="FAD/NAD(P)-binding domain"/>
    <property type="match status" value="3"/>
</dbReference>
<dbReference type="Pfam" id="PF07992">
    <property type="entry name" value="Pyr_redox_2"/>
    <property type="match status" value="1"/>
</dbReference>
<dbReference type="InterPro" id="IPR036922">
    <property type="entry name" value="Rieske_2Fe-2S_sf"/>
</dbReference>
<evidence type="ECO:0000256" key="14">
    <source>
        <dbReference type="ARBA" id="ARBA00023163"/>
    </source>
</evidence>
<keyword evidence="2" id="KW-0285">Flavoprotein</keyword>
<feature type="domain" description="Rieske" evidence="22">
    <location>
        <begin position="380"/>
        <end position="476"/>
    </location>
</feature>
<dbReference type="Gene3D" id="2.10.110.10">
    <property type="entry name" value="Cysteine Rich Protein"/>
    <property type="match status" value="2"/>
</dbReference>
<dbReference type="SMART" id="SM00389">
    <property type="entry name" value="HOX"/>
    <property type="match status" value="1"/>
</dbReference>
<keyword evidence="12 16" id="KW-0238">DNA-binding</keyword>
<dbReference type="PANTHER" id="PTHR24208:SF128">
    <property type="entry name" value="LIM3, ISOFORM G"/>
    <property type="match status" value="1"/>
</dbReference>
<evidence type="ECO:0000259" key="21">
    <source>
        <dbReference type="PROSITE" id="PS50071"/>
    </source>
</evidence>
<dbReference type="CDD" id="cd09376">
    <property type="entry name" value="LIM2_Lhx3_Lhx4"/>
    <property type="match status" value="1"/>
</dbReference>
<dbReference type="SMART" id="SM00132">
    <property type="entry name" value="LIM"/>
    <property type="match status" value="2"/>
</dbReference>
<dbReference type="Pfam" id="PF00412">
    <property type="entry name" value="LIM"/>
    <property type="match status" value="2"/>
</dbReference>
<evidence type="ECO:0000256" key="16">
    <source>
        <dbReference type="PROSITE-ProRule" id="PRU00108"/>
    </source>
</evidence>
<evidence type="ECO:0000256" key="10">
    <source>
        <dbReference type="ARBA" id="ARBA00023015"/>
    </source>
</evidence>
<dbReference type="CDD" id="cd09368">
    <property type="entry name" value="LIM1_Lhx3_Lhx4"/>
    <property type="match status" value="1"/>
</dbReference>
<comment type="caution">
    <text evidence="23">The sequence shown here is derived from an EMBL/GenBank/DDBJ whole genome shotgun (WGS) entry which is preliminary data.</text>
</comment>
<dbReference type="Pfam" id="PF00046">
    <property type="entry name" value="Homeodomain"/>
    <property type="match status" value="1"/>
</dbReference>
<evidence type="ECO:0000256" key="17">
    <source>
        <dbReference type="PROSITE-ProRule" id="PRU00125"/>
    </source>
</evidence>